<feature type="repeat" description="TPR" evidence="3">
    <location>
        <begin position="217"/>
        <end position="250"/>
    </location>
</feature>
<dbReference type="PROSITE" id="PS50005">
    <property type="entry name" value="TPR"/>
    <property type="match status" value="9"/>
</dbReference>
<dbReference type="AlphaFoldDB" id="A0A9J7BVN0"/>
<dbReference type="Pfam" id="PF07719">
    <property type="entry name" value="TPR_2"/>
    <property type="match status" value="2"/>
</dbReference>
<dbReference type="RefSeq" id="WP_260796231.1">
    <property type="nucleotide sequence ID" value="NZ_CP093313.1"/>
</dbReference>
<dbReference type="PROSITE" id="PS50293">
    <property type="entry name" value="TPR_REGION"/>
    <property type="match status" value="2"/>
</dbReference>
<dbReference type="Pfam" id="PF14559">
    <property type="entry name" value="TPR_19"/>
    <property type="match status" value="3"/>
</dbReference>
<name>A0A9J7BVN0_9BACT</name>
<feature type="repeat" description="TPR" evidence="3">
    <location>
        <begin position="386"/>
        <end position="419"/>
    </location>
</feature>
<accession>A0A9J7BVN0</accession>
<gene>
    <name evidence="4" type="ORF">MOP44_11755</name>
</gene>
<dbReference type="Pfam" id="PF12895">
    <property type="entry name" value="ANAPC3"/>
    <property type="match status" value="1"/>
</dbReference>
<dbReference type="Gene3D" id="1.25.40.10">
    <property type="entry name" value="Tetratricopeptide repeat domain"/>
    <property type="match status" value="3"/>
</dbReference>
<dbReference type="PANTHER" id="PTHR45586">
    <property type="entry name" value="TPR REPEAT-CONTAINING PROTEIN PA4667"/>
    <property type="match status" value="1"/>
</dbReference>
<keyword evidence="1" id="KW-0677">Repeat</keyword>
<evidence type="ECO:0000256" key="3">
    <source>
        <dbReference type="PROSITE-ProRule" id="PRU00339"/>
    </source>
</evidence>
<sequence length="847" mass="93479">MSAATHLHIGIERMAPRIASKARSAIADRFTRQAGVLALLSLAALGFAQQKVDTSPYHSAETLLAEHRLAEARTEALEQLKTHPSVEGYNLLGIIQSNQQDYEAAIASFQQALRLSPRSTKTLNNLGNTYAAQKRLDLAESEFRTVLRMDPANADANYNLGVLLMMKGSAGAAIPHFERVHTTQSQFNLVRAYLQTQRAAEALRTADTLADAHKSEVQVQFSLGVLLASAQQYKTAQRLLDRAEALEPESFEILFNLGQVQVRAANNAAAEVTLTRALKIQPGNVEALHLLAQAYVGQSRPLDALDVLMQAHKIAPQNADIIFLMAQVTMSQNYYEDAIPLLESGLEIAPRRPDLLAALGESYFMAGKTEKAIEKFNALLEIDKTSRSYAFLGLSYRNLGRFDEAKTYFQQGLALDPHNSTCLFNLGFIAERQGDAAAAEKYFQQTLQYNPDYADALLELANLRTAAKRLPEAEELLRRYVKIAHDPGNGYYKLAMVERSLHEIEAANRDLNVFKTMSKNAQAGPYPFEHLFDYLDSRSQLATGARQQLDIAELNNEIQRHPNQPANLYMLAEAYLKAGKIPEARGTVQQLNALSASDYRTLNGVGVLLARYRLYDDAIQQFQSALQANSGSDEVKFNLANAYFQKHDYSHALEITSQISEAGRKDDAYLTLMGDIFAHLGDTAQAAGIFRDAIVRNPDNDQNYLSLALIDLRSNDVPAAQQTLAKGQSRIPASGKIYWGLGLTSALAGNVDQAASRFERAVDLLPEWPGAYSTLGVFYFQIGQIDKARDVLKRFKESNAGSSADISRIEQVLDQASPQANQESGVLSAQNKQQLLQFALSLADRTL</sequence>
<dbReference type="InterPro" id="IPR011990">
    <property type="entry name" value="TPR-like_helical_dom_sf"/>
</dbReference>
<feature type="repeat" description="TPR" evidence="3">
    <location>
        <begin position="120"/>
        <end position="153"/>
    </location>
</feature>
<proteinExistence type="predicted"/>
<feature type="repeat" description="TPR" evidence="3">
    <location>
        <begin position="420"/>
        <end position="453"/>
    </location>
</feature>
<dbReference type="Proteomes" id="UP001059380">
    <property type="component" value="Chromosome"/>
</dbReference>
<evidence type="ECO:0000256" key="2">
    <source>
        <dbReference type="ARBA" id="ARBA00022803"/>
    </source>
</evidence>
<keyword evidence="2 3" id="KW-0802">TPR repeat</keyword>
<dbReference type="KEGG" id="orp:MOP44_11755"/>
<feature type="repeat" description="TPR" evidence="3">
    <location>
        <begin position="735"/>
        <end position="768"/>
    </location>
</feature>
<evidence type="ECO:0000256" key="1">
    <source>
        <dbReference type="ARBA" id="ARBA00022737"/>
    </source>
</evidence>
<keyword evidence="5" id="KW-1185">Reference proteome</keyword>
<dbReference type="SUPFAM" id="SSF48452">
    <property type="entry name" value="TPR-like"/>
    <property type="match status" value="3"/>
</dbReference>
<feature type="repeat" description="TPR" evidence="3">
    <location>
        <begin position="251"/>
        <end position="284"/>
    </location>
</feature>
<protein>
    <submittedName>
        <fullName evidence="4">Tetratricopeptide repeat protein</fullName>
    </submittedName>
</protein>
<evidence type="ECO:0000313" key="5">
    <source>
        <dbReference type="Proteomes" id="UP001059380"/>
    </source>
</evidence>
<dbReference type="EMBL" id="CP093313">
    <property type="protein sequence ID" value="UWZ86593.1"/>
    <property type="molecule type" value="Genomic_DNA"/>
</dbReference>
<feature type="repeat" description="TPR" evidence="3">
    <location>
        <begin position="86"/>
        <end position="119"/>
    </location>
</feature>
<reference evidence="4" key="1">
    <citation type="submission" date="2021-04" db="EMBL/GenBank/DDBJ databases">
        <title>Phylogenetic analysis of Acidobacteriaceae.</title>
        <authorList>
            <person name="Qiu L."/>
            <person name="Zhang Q."/>
        </authorList>
    </citation>
    <scope>NUCLEOTIDE SEQUENCE</scope>
    <source>
        <strain evidence="4">DSM 25168</strain>
    </source>
</reference>
<dbReference type="InterPro" id="IPR051012">
    <property type="entry name" value="CellSynth/LPSAsmb/PSIAsmb"/>
</dbReference>
<feature type="repeat" description="TPR" evidence="3">
    <location>
        <begin position="319"/>
        <end position="352"/>
    </location>
</feature>
<dbReference type="SMART" id="SM00028">
    <property type="entry name" value="TPR"/>
    <property type="match status" value="16"/>
</dbReference>
<dbReference type="Pfam" id="PF13174">
    <property type="entry name" value="TPR_6"/>
    <property type="match status" value="1"/>
</dbReference>
<dbReference type="Pfam" id="PF13432">
    <property type="entry name" value="TPR_16"/>
    <property type="match status" value="2"/>
</dbReference>
<evidence type="ECO:0000313" key="4">
    <source>
        <dbReference type="EMBL" id="UWZ86593.1"/>
    </source>
</evidence>
<feature type="repeat" description="TPR" evidence="3">
    <location>
        <begin position="667"/>
        <end position="700"/>
    </location>
</feature>
<dbReference type="InterPro" id="IPR019734">
    <property type="entry name" value="TPR_rpt"/>
</dbReference>
<dbReference type="InterPro" id="IPR013105">
    <property type="entry name" value="TPR_2"/>
</dbReference>
<organism evidence="4 5">
    <name type="scientific">Occallatibacter riparius</name>
    <dbReference type="NCBI Taxonomy" id="1002689"/>
    <lineage>
        <taxon>Bacteria</taxon>
        <taxon>Pseudomonadati</taxon>
        <taxon>Acidobacteriota</taxon>
        <taxon>Terriglobia</taxon>
        <taxon>Terriglobales</taxon>
        <taxon>Acidobacteriaceae</taxon>
        <taxon>Occallatibacter</taxon>
    </lineage>
</organism>
<dbReference type="PANTHER" id="PTHR45586:SF1">
    <property type="entry name" value="LIPOPOLYSACCHARIDE ASSEMBLY PROTEIN B"/>
    <property type="match status" value="1"/>
</dbReference>